<dbReference type="SUPFAM" id="SSF53720">
    <property type="entry name" value="ALDH-like"/>
    <property type="match status" value="1"/>
</dbReference>
<protein>
    <submittedName>
        <fullName evidence="5">Aldehyde dehydrogenase family protein</fullName>
    </submittedName>
</protein>
<gene>
    <name evidence="5" type="ORF">WDS16_27230</name>
</gene>
<dbReference type="InterPro" id="IPR016161">
    <property type="entry name" value="Ald_DH/histidinol_DH"/>
</dbReference>
<organism evidence="5 6">
    <name type="scientific">Rhodococcus sovatensis</name>
    <dbReference type="NCBI Taxonomy" id="1805840"/>
    <lineage>
        <taxon>Bacteria</taxon>
        <taxon>Bacillati</taxon>
        <taxon>Actinomycetota</taxon>
        <taxon>Actinomycetes</taxon>
        <taxon>Mycobacteriales</taxon>
        <taxon>Nocardiaceae</taxon>
        <taxon>Rhodococcus</taxon>
    </lineage>
</organism>
<dbReference type="InterPro" id="IPR016163">
    <property type="entry name" value="Ald_DH_C"/>
</dbReference>
<dbReference type="InterPro" id="IPR029510">
    <property type="entry name" value="Ald_DH_CS_GLU"/>
</dbReference>
<dbReference type="InterPro" id="IPR015590">
    <property type="entry name" value="Aldehyde_DH_dom"/>
</dbReference>
<evidence type="ECO:0000256" key="3">
    <source>
        <dbReference type="RuleBase" id="RU003345"/>
    </source>
</evidence>
<dbReference type="Proteomes" id="UP001432000">
    <property type="component" value="Chromosome"/>
</dbReference>
<evidence type="ECO:0000256" key="1">
    <source>
        <dbReference type="ARBA" id="ARBA00023002"/>
    </source>
</evidence>
<reference evidence="5 6" key="1">
    <citation type="submission" date="2024-03" db="EMBL/GenBank/DDBJ databases">
        <title>Natural products discovery in diverse microorganisms through a two-stage MS feature dereplication strategy.</title>
        <authorList>
            <person name="Zhang R."/>
        </authorList>
    </citation>
    <scope>NUCLEOTIDE SEQUENCE [LARGE SCALE GENOMIC DNA]</scope>
    <source>
        <strain evidence="5 6">18930</strain>
    </source>
</reference>
<sequence>MTTMNRHAGATLQIVDPADGSSVGEVPDATAEDVDAIVLRARKAFDRGAWSHRSPRDRARVLMRLADLMERDGEELAQMECRDAGKPITECRENDVPSAIEAVRWFAEGTDKFYGAVSPSGPHSMGLAIGQPIGVGAAILPWNYPLAMAAWKFAPALAAGNSLVVKPAEATPHSMLHVARLAREAALPDDVLTVITGTGAVAGDALARHHGVDALSFTGSTATGRSILCAAAQSNFKRVTLEMGGKNPQIVMPDALTFGDRLIDTMIESAFLTMGENCTAGSRILLHRSISDELTARFVDAAQRMTIGDPSLPTTQVGPLIDAIAAHRVGSIVDEAIEAGARLLTGGRFVRTNSGGHFYPPTVLVDVPTDARILREEVFGPVVTIETFESESDAIERANDTIYGLAASVWSRDIDTAMRLARGIDAGVVSVNDYSEGDITTPFRGWKQSGFGGSEKSFAAMRQWSREKVIWIHTE</sequence>
<proteinExistence type="inferred from homology"/>
<dbReference type="Gene3D" id="3.40.309.10">
    <property type="entry name" value="Aldehyde Dehydrogenase, Chain A, domain 2"/>
    <property type="match status" value="1"/>
</dbReference>
<keyword evidence="1 3" id="KW-0560">Oxidoreductase</keyword>
<dbReference type="PROSITE" id="PS00070">
    <property type="entry name" value="ALDEHYDE_DEHYDR_CYS"/>
    <property type="match status" value="1"/>
</dbReference>
<evidence type="ECO:0000313" key="6">
    <source>
        <dbReference type="Proteomes" id="UP001432000"/>
    </source>
</evidence>
<keyword evidence="6" id="KW-1185">Reference proteome</keyword>
<name>A0ABZ2PI44_9NOCA</name>
<dbReference type="EMBL" id="CP147846">
    <property type="protein sequence ID" value="WXG68829.1"/>
    <property type="molecule type" value="Genomic_DNA"/>
</dbReference>
<evidence type="ECO:0000313" key="5">
    <source>
        <dbReference type="EMBL" id="WXG68829.1"/>
    </source>
</evidence>
<accession>A0ABZ2PI44</accession>
<dbReference type="Pfam" id="PF00171">
    <property type="entry name" value="Aldedh"/>
    <property type="match status" value="1"/>
</dbReference>
<dbReference type="InterPro" id="IPR016160">
    <property type="entry name" value="Ald_DH_CS_CYS"/>
</dbReference>
<dbReference type="PROSITE" id="PS00687">
    <property type="entry name" value="ALDEHYDE_DEHYDR_GLU"/>
    <property type="match status" value="1"/>
</dbReference>
<comment type="similarity">
    <text evidence="3">Belongs to the aldehyde dehydrogenase family.</text>
</comment>
<feature type="domain" description="Aldehyde dehydrogenase" evidence="4">
    <location>
        <begin position="10"/>
        <end position="469"/>
    </location>
</feature>
<evidence type="ECO:0000256" key="2">
    <source>
        <dbReference type="PROSITE-ProRule" id="PRU10007"/>
    </source>
</evidence>
<evidence type="ECO:0000259" key="4">
    <source>
        <dbReference type="Pfam" id="PF00171"/>
    </source>
</evidence>
<dbReference type="InterPro" id="IPR016162">
    <property type="entry name" value="Ald_DH_N"/>
</dbReference>
<dbReference type="PANTHER" id="PTHR11699">
    <property type="entry name" value="ALDEHYDE DEHYDROGENASE-RELATED"/>
    <property type="match status" value="1"/>
</dbReference>
<feature type="active site" evidence="2">
    <location>
        <position position="242"/>
    </location>
</feature>
<dbReference type="RefSeq" id="WP_338889270.1">
    <property type="nucleotide sequence ID" value="NZ_CP147846.1"/>
</dbReference>
<dbReference type="Gene3D" id="3.40.605.10">
    <property type="entry name" value="Aldehyde Dehydrogenase, Chain A, domain 1"/>
    <property type="match status" value="1"/>
</dbReference>